<sequence length="250" mass="27087">MNHWDFWIDRGGTFTDVIGRAPDGSLHPRKLLSENPAAYSDAAVQGIRDLLGLKSGDAIPAGLIGDVKMGTTVATNALLERKGDRVLLLITKGFRDALRIAYQARPDIFAKEIILPEQLYEQVIEVPERARVDGTLEAALDLNAVKDEVAKAKADGIEAVAIVFMHSWKFPDHEKSAEAFCRDIGFAQISTSHAVSPLIKLVGRGDTTVVDAYLSPILTRYVRRVAGELGAKDADGPNLMFMMSSGGLTA</sequence>
<dbReference type="Pfam" id="PF05378">
    <property type="entry name" value="Hydant_A_N"/>
    <property type="match status" value="1"/>
</dbReference>
<dbReference type="GO" id="GO:0017168">
    <property type="term" value="F:5-oxoprolinase (ATP-hydrolyzing) activity"/>
    <property type="evidence" value="ECO:0007669"/>
    <property type="project" value="TreeGrafter"/>
</dbReference>
<dbReference type="InterPro" id="IPR008040">
    <property type="entry name" value="Hydant_A_N"/>
</dbReference>
<dbReference type="RefSeq" id="WP_133117117.1">
    <property type="nucleotide sequence ID" value="NZ_NWQG01000010.1"/>
</dbReference>
<dbReference type="Pfam" id="PF01968">
    <property type="entry name" value="Hydantoinase_A"/>
    <property type="match status" value="1"/>
</dbReference>
<dbReference type="GO" id="GO:0005829">
    <property type="term" value="C:cytosol"/>
    <property type="evidence" value="ECO:0007669"/>
    <property type="project" value="TreeGrafter"/>
</dbReference>
<dbReference type="Proteomes" id="UP000219182">
    <property type="component" value="Unassembled WGS sequence"/>
</dbReference>
<evidence type="ECO:0000259" key="2">
    <source>
        <dbReference type="Pfam" id="PF05378"/>
    </source>
</evidence>
<feature type="domain" description="Hydantoinase/oxoprolinase N-terminal" evidence="2">
    <location>
        <begin position="6"/>
        <end position="184"/>
    </location>
</feature>
<keyword evidence="4" id="KW-1185">Reference proteome</keyword>
<dbReference type="InterPro" id="IPR002821">
    <property type="entry name" value="Hydantoinase_A"/>
</dbReference>
<evidence type="ECO:0000259" key="1">
    <source>
        <dbReference type="Pfam" id="PF01968"/>
    </source>
</evidence>
<comment type="caution">
    <text evidence="3">The sequence shown here is derived from an EMBL/GenBank/DDBJ whole genome shotgun (WGS) entry which is preliminary data.</text>
</comment>
<name>A0A2A6FL50_9HYPH</name>
<dbReference type="GO" id="GO:0006749">
    <property type="term" value="P:glutathione metabolic process"/>
    <property type="evidence" value="ECO:0007669"/>
    <property type="project" value="TreeGrafter"/>
</dbReference>
<dbReference type="PANTHER" id="PTHR11365">
    <property type="entry name" value="5-OXOPROLINASE RELATED"/>
    <property type="match status" value="1"/>
</dbReference>
<dbReference type="PANTHER" id="PTHR11365:SF23">
    <property type="entry name" value="HYPOTHETICAL 5-OXOPROLINASE (EUROFUNG)-RELATED"/>
    <property type="match status" value="1"/>
</dbReference>
<organism evidence="3 4">
    <name type="scientific">Mesorhizobium sanjuanii</name>
    <dbReference type="NCBI Taxonomy" id="2037900"/>
    <lineage>
        <taxon>Bacteria</taxon>
        <taxon>Pseudomonadati</taxon>
        <taxon>Pseudomonadota</taxon>
        <taxon>Alphaproteobacteria</taxon>
        <taxon>Hyphomicrobiales</taxon>
        <taxon>Phyllobacteriaceae</taxon>
        <taxon>Mesorhizobium</taxon>
    </lineage>
</organism>
<protein>
    <submittedName>
        <fullName evidence="3">5-oxoprolinase</fullName>
    </submittedName>
</protein>
<evidence type="ECO:0000313" key="3">
    <source>
        <dbReference type="EMBL" id="PDQ22690.1"/>
    </source>
</evidence>
<dbReference type="AlphaFoldDB" id="A0A2A6FL50"/>
<gene>
    <name evidence="3" type="ORF">CN311_01680</name>
</gene>
<dbReference type="EMBL" id="NWQG01000010">
    <property type="protein sequence ID" value="PDQ22690.1"/>
    <property type="molecule type" value="Genomic_DNA"/>
</dbReference>
<reference evidence="3 4" key="1">
    <citation type="submission" date="2017-09" db="EMBL/GenBank/DDBJ databases">
        <title>Mesorhizobum sanjuanii sp. nov. isolated from nodules of Lotus tenuis in saline-alkaline lowlands of Flooding Pampa.</title>
        <authorList>
            <person name="Sannazzaro A.I."/>
            <person name="Torres Tejerizo G.A."/>
            <person name="Fontana F."/>
            <person name="Cumpa Velazquez L.M."/>
            <person name="Hansen L."/>
            <person name="Pistorio M."/>
            <person name="Estrella M.J."/>
        </authorList>
    </citation>
    <scope>NUCLEOTIDE SEQUENCE [LARGE SCALE GENOMIC DNA]</scope>
    <source>
        <strain evidence="3 4">BSA136</strain>
    </source>
</reference>
<feature type="non-terminal residue" evidence="3">
    <location>
        <position position="250"/>
    </location>
</feature>
<accession>A0A2A6FL50</accession>
<evidence type="ECO:0000313" key="4">
    <source>
        <dbReference type="Proteomes" id="UP000219182"/>
    </source>
</evidence>
<feature type="domain" description="Hydantoinase A/oxoprolinase" evidence="1">
    <location>
        <begin position="204"/>
        <end position="249"/>
    </location>
</feature>
<proteinExistence type="predicted"/>
<dbReference type="InterPro" id="IPR045079">
    <property type="entry name" value="Oxoprolinase-like"/>
</dbReference>